<dbReference type="HOGENOM" id="CLU_2559093_0_0_1"/>
<organism evidence="2 3">
    <name type="scientific">Piloderma croceum (strain F 1598)</name>
    <dbReference type="NCBI Taxonomy" id="765440"/>
    <lineage>
        <taxon>Eukaryota</taxon>
        <taxon>Fungi</taxon>
        <taxon>Dikarya</taxon>
        <taxon>Basidiomycota</taxon>
        <taxon>Agaricomycotina</taxon>
        <taxon>Agaricomycetes</taxon>
        <taxon>Agaricomycetidae</taxon>
        <taxon>Atheliales</taxon>
        <taxon>Atheliaceae</taxon>
        <taxon>Piloderma</taxon>
    </lineage>
</organism>
<reference evidence="2 3" key="1">
    <citation type="submission" date="2014-04" db="EMBL/GenBank/DDBJ databases">
        <authorList>
            <consortium name="DOE Joint Genome Institute"/>
            <person name="Kuo A."/>
            <person name="Tarkka M."/>
            <person name="Buscot F."/>
            <person name="Kohler A."/>
            <person name="Nagy L.G."/>
            <person name="Floudas D."/>
            <person name="Copeland A."/>
            <person name="Barry K.W."/>
            <person name="Cichocki N."/>
            <person name="Veneault-Fourrey C."/>
            <person name="LaButti K."/>
            <person name="Lindquist E.A."/>
            <person name="Lipzen A."/>
            <person name="Lundell T."/>
            <person name="Morin E."/>
            <person name="Murat C."/>
            <person name="Sun H."/>
            <person name="Tunlid A."/>
            <person name="Henrissat B."/>
            <person name="Grigoriev I.V."/>
            <person name="Hibbett D.S."/>
            <person name="Martin F."/>
            <person name="Nordberg H.P."/>
            <person name="Cantor M.N."/>
            <person name="Hua S.X."/>
        </authorList>
    </citation>
    <scope>NUCLEOTIDE SEQUENCE [LARGE SCALE GENOMIC DNA]</scope>
    <source>
        <strain evidence="2 3">F 1598</strain>
    </source>
</reference>
<evidence type="ECO:0000256" key="1">
    <source>
        <dbReference type="SAM" id="MobiDB-lite"/>
    </source>
</evidence>
<name>A0A0C3F5K9_PILCF</name>
<accession>A0A0C3F5K9</accession>
<feature type="compositionally biased region" description="Pro residues" evidence="1">
    <location>
        <begin position="12"/>
        <end position="21"/>
    </location>
</feature>
<feature type="region of interest" description="Disordered" evidence="1">
    <location>
        <begin position="1"/>
        <end position="35"/>
    </location>
</feature>
<evidence type="ECO:0000313" key="2">
    <source>
        <dbReference type="EMBL" id="KIM79985.1"/>
    </source>
</evidence>
<sequence>MRLRLSQRRIPSPSPQLPNLPLPSQYPTGTSSTHPLQSLQLPLKLYNQFLKLLQLYPALLDFYLEVEVLFQGSVYLVWGELG</sequence>
<proteinExistence type="predicted"/>
<reference evidence="3" key="2">
    <citation type="submission" date="2015-01" db="EMBL/GenBank/DDBJ databases">
        <title>Evolutionary Origins and Diversification of the Mycorrhizal Mutualists.</title>
        <authorList>
            <consortium name="DOE Joint Genome Institute"/>
            <consortium name="Mycorrhizal Genomics Consortium"/>
            <person name="Kohler A."/>
            <person name="Kuo A."/>
            <person name="Nagy L.G."/>
            <person name="Floudas D."/>
            <person name="Copeland A."/>
            <person name="Barry K.W."/>
            <person name="Cichocki N."/>
            <person name="Veneault-Fourrey C."/>
            <person name="LaButti K."/>
            <person name="Lindquist E.A."/>
            <person name="Lipzen A."/>
            <person name="Lundell T."/>
            <person name="Morin E."/>
            <person name="Murat C."/>
            <person name="Riley R."/>
            <person name="Ohm R."/>
            <person name="Sun H."/>
            <person name="Tunlid A."/>
            <person name="Henrissat B."/>
            <person name="Grigoriev I.V."/>
            <person name="Hibbett D.S."/>
            <person name="Martin F."/>
        </authorList>
    </citation>
    <scope>NUCLEOTIDE SEQUENCE [LARGE SCALE GENOMIC DNA]</scope>
    <source>
        <strain evidence="3">F 1598</strain>
    </source>
</reference>
<dbReference type="EMBL" id="KN833006">
    <property type="protein sequence ID" value="KIM79985.1"/>
    <property type="molecule type" value="Genomic_DNA"/>
</dbReference>
<keyword evidence="3" id="KW-1185">Reference proteome</keyword>
<dbReference type="InParanoid" id="A0A0C3F5K9"/>
<evidence type="ECO:0000313" key="3">
    <source>
        <dbReference type="Proteomes" id="UP000054166"/>
    </source>
</evidence>
<dbReference type="Proteomes" id="UP000054166">
    <property type="component" value="Unassembled WGS sequence"/>
</dbReference>
<protein>
    <submittedName>
        <fullName evidence="2">Uncharacterized protein</fullName>
    </submittedName>
</protein>
<gene>
    <name evidence="2" type="ORF">PILCRDRAFT_822831</name>
</gene>
<dbReference type="AlphaFoldDB" id="A0A0C3F5K9"/>